<comment type="cofactor">
    <cofactor evidence="1">
        <name>Fe(2+)</name>
        <dbReference type="ChEBI" id="CHEBI:29033"/>
    </cofactor>
</comment>
<evidence type="ECO:0000313" key="6">
    <source>
        <dbReference type="EMBL" id="MBE9119172.1"/>
    </source>
</evidence>
<keyword evidence="5" id="KW-0408">Iron</keyword>
<evidence type="ECO:0000256" key="2">
    <source>
        <dbReference type="ARBA" id="ARBA00006787"/>
    </source>
</evidence>
<dbReference type="Pfam" id="PF03055">
    <property type="entry name" value="RPE65"/>
    <property type="match status" value="2"/>
</dbReference>
<dbReference type="AlphaFoldDB" id="A0A8J7E3X4"/>
<dbReference type="GO" id="GO:0016121">
    <property type="term" value="P:carotene catabolic process"/>
    <property type="evidence" value="ECO:0007669"/>
    <property type="project" value="TreeGrafter"/>
</dbReference>
<evidence type="ECO:0000313" key="7">
    <source>
        <dbReference type="Proteomes" id="UP000654482"/>
    </source>
</evidence>
<reference evidence="6" key="1">
    <citation type="submission" date="2020-10" db="EMBL/GenBank/DDBJ databases">
        <authorList>
            <person name="Castelo-Branco R."/>
            <person name="Eusebio N."/>
            <person name="Adriana R."/>
            <person name="Vieira A."/>
            <person name="Brugerolle De Fraissinette N."/>
            <person name="Rezende De Castro R."/>
            <person name="Schneider M.P."/>
            <person name="Vasconcelos V."/>
            <person name="Leao P.N."/>
        </authorList>
    </citation>
    <scope>NUCLEOTIDE SEQUENCE</scope>
    <source>
        <strain evidence="6">LEGE 07157</strain>
    </source>
</reference>
<accession>A0A8J7E3X4</accession>
<dbReference type="EMBL" id="JADEWZ010000090">
    <property type="protein sequence ID" value="MBE9119172.1"/>
    <property type="molecule type" value="Genomic_DNA"/>
</dbReference>
<comment type="caution">
    <text evidence="6">The sequence shown here is derived from an EMBL/GenBank/DDBJ whole genome shotgun (WGS) entry which is preliminary data.</text>
</comment>
<organism evidence="6 7">
    <name type="scientific">Lusitaniella coriacea LEGE 07157</name>
    <dbReference type="NCBI Taxonomy" id="945747"/>
    <lineage>
        <taxon>Bacteria</taxon>
        <taxon>Bacillati</taxon>
        <taxon>Cyanobacteriota</taxon>
        <taxon>Cyanophyceae</taxon>
        <taxon>Spirulinales</taxon>
        <taxon>Lusitaniellaceae</taxon>
        <taxon>Lusitaniella</taxon>
    </lineage>
</organism>
<keyword evidence="7" id="KW-1185">Reference proteome</keyword>
<name>A0A8J7E3X4_9CYAN</name>
<evidence type="ECO:0000256" key="5">
    <source>
        <dbReference type="ARBA" id="ARBA00023004"/>
    </source>
</evidence>
<keyword evidence="3" id="KW-0479">Metal-binding</keyword>
<gene>
    <name evidence="6" type="ORF">IQ249_25285</name>
</gene>
<dbReference type="PANTHER" id="PTHR10543">
    <property type="entry name" value="BETA-CAROTENE DIOXYGENASE"/>
    <property type="match status" value="1"/>
</dbReference>
<dbReference type="GO" id="GO:0010436">
    <property type="term" value="F:carotenoid dioxygenase activity"/>
    <property type="evidence" value="ECO:0007669"/>
    <property type="project" value="TreeGrafter"/>
</dbReference>
<keyword evidence="4" id="KW-0560">Oxidoreductase</keyword>
<evidence type="ECO:0000256" key="1">
    <source>
        <dbReference type="ARBA" id="ARBA00001954"/>
    </source>
</evidence>
<sequence length="701" mass="79574">MTIAPAQQTLSSGSPSIPESVLTAKRTELDNLELKLIWGELPQDLNGHVFITAPVGSVTSDGLPYPDGTPITNGGGMVYRFDFDKPGKVFASAKLVKPPCYYADDATQPGTQYEKYKFNNFGMGRFSWSLGLKNELNTAFLPMRFAGEENNRLLVCWDGGRPYEIDPVSLATITPLGSNKEWRPEAQTPFKFVFKPVMSSAHPYFDIRAKDENNQPSPAAFTVNYGKSLKTILKTLPCPFELFGLPSFLDRACNNTANFIERDRARKGFCSQFLQWLWQLILTPISWIAERIADMKDIVYLIRWDGKGDVERWTIVKEDGSPLTILQTMHQIGVTENYILFMDTAFQFGIGQLLNNPLPNNPGAERLLRALITSPQLPDTILYIVRRSDLKNGQYPARGGSEVKVKARKVVIPREAIHFLENYENPDNQIVLHIGHVCAWEGSEWVHTYDTFASNPSQLVPPRVRGMISEEMDISYVGRYVLDGETGEILKQDVIKDFTCTWGISFFAYRTDPQTGMMPAKLDNIYWTSLGLWEESLTHFLWDLTKDYPYRTVSPEDLLLYGEEGVQPCVFRVYTAEDSIEIRDRFQFPDEFMVNSIQFIPCGTAEDDSTKGYISCTVFSPNHNELWIFDGENLAQGPLCKLSHPSFDFGFTTHSTWLPAIAPRTAAYNINVRQDYDPLVKAKKNPQIEQLFETEVYPHFE</sequence>
<protein>
    <submittedName>
        <fullName evidence="6">Carotenoid oxygenase family protein</fullName>
    </submittedName>
</protein>
<evidence type="ECO:0000256" key="3">
    <source>
        <dbReference type="ARBA" id="ARBA00022723"/>
    </source>
</evidence>
<proteinExistence type="inferred from homology"/>
<dbReference type="PANTHER" id="PTHR10543:SF89">
    <property type="entry name" value="CAROTENOID 9,10(9',10')-CLEAVAGE DIOXYGENASE 1"/>
    <property type="match status" value="1"/>
</dbReference>
<evidence type="ECO:0000256" key="4">
    <source>
        <dbReference type="ARBA" id="ARBA00023002"/>
    </source>
</evidence>
<comment type="similarity">
    <text evidence="2">Belongs to the carotenoid oxygenase family.</text>
</comment>
<dbReference type="InterPro" id="IPR004294">
    <property type="entry name" value="Carotenoid_Oase"/>
</dbReference>
<dbReference type="Proteomes" id="UP000654482">
    <property type="component" value="Unassembled WGS sequence"/>
</dbReference>
<dbReference type="GO" id="GO:0046872">
    <property type="term" value="F:metal ion binding"/>
    <property type="evidence" value="ECO:0007669"/>
    <property type="project" value="UniProtKB-KW"/>
</dbReference>